<evidence type="ECO:0000313" key="12">
    <source>
        <dbReference type="Proteomes" id="UP000005384"/>
    </source>
</evidence>
<evidence type="ECO:0000256" key="6">
    <source>
        <dbReference type="ARBA" id="ARBA00022723"/>
    </source>
</evidence>
<dbReference type="GO" id="GO:0051144">
    <property type="term" value="P:1,2-propanediol catabolic process"/>
    <property type="evidence" value="ECO:0007669"/>
    <property type="project" value="UniProtKB-UniPathway"/>
</dbReference>
<dbReference type="Proteomes" id="UP000005384">
    <property type="component" value="Unassembled WGS sequence"/>
</dbReference>
<dbReference type="PANTHER" id="PTHR39453:SF1">
    <property type="entry name" value="PHOSPHATE PROPANOYLTRANSFERASE"/>
    <property type="match status" value="1"/>
</dbReference>
<dbReference type="PATRIC" id="fig|742737.3.peg.2076"/>
<evidence type="ECO:0000256" key="1">
    <source>
        <dbReference type="ARBA" id="ARBA00001947"/>
    </source>
</evidence>
<evidence type="ECO:0000313" key="11">
    <source>
        <dbReference type="EMBL" id="EHI59988.1"/>
    </source>
</evidence>
<evidence type="ECO:0000256" key="9">
    <source>
        <dbReference type="ARBA" id="ARBA00047589"/>
    </source>
</evidence>
<evidence type="ECO:0000256" key="10">
    <source>
        <dbReference type="PIRNR" id="PIRNR010130"/>
    </source>
</evidence>
<dbReference type="Pfam" id="PF06130">
    <property type="entry name" value="PTAC"/>
    <property type="match status" value="1"/>
</dbReference>
<keyword evidence="8 10" id="KW-0012">Acyltransferase</keyword>
<evidence type="ECO:0000256" key="3">
    <source>
        <dbReference type="ARBA" id="ARBA00012206"/>
    </source>
</evidence>
<dbReference type="HOGENOM" id="CLU_080676_1_0_9"/>
<name>G5IEX8_9FIRM</name>
<comment type="catalytic activity">
    <reaction evidence="9 10">
        <text>propanoyl-CoA + phosphate = propanoyl phosphate + CoA</text>
        <dbReference type="Rhea" id="RHEA:28046"/>
        <dbReference type="ChEBI" id="CHEBI:43474"/>
        <dbReference type="ChEBI" id="CHEBI:57287"/>
        <dbReference type="ChEBI" id="CHEBI:57392"/>
        <dbReference type="ChEBI" id="CHEBI:58933"/>
        <dbReference type="EC" id="2.3.1.222"/>
    </reaction>
</comment>
<dbReference type="InterPro" id="IPR008300">
    <property type="entry name" value="PTAC"/>
</dbReference>
<dbReference type="GO" id="GO:0046872">
    <property type="term" value="F:metal ion binding"/>
    <property type="evidence" value="ECO:0007669"/>
    <property type="project" value="UniProtKB-KW"/>
</dbReference>
<evidence type="ECO:0000256" key="8">
    <source>
        <dbReference type="ARBA" id="ARBA00023315"/>
    </source>
</evidence>
<evidence type="ECO:0000256" key="5">
    <source>
        <dbReference type="ARBA" id="ARBA00022679"/>
    </source>
</evidence>
<reference evidence="11 12" key="1">
    <citation type="submission" date="2011-08" db="EMBL/GenBank/DDBJ databases">
        <title>The Genome Sequence of Clostridium hathewayi WAL-18680.</title>
        <authorList>
            <consortium name="The Broad Institute Genome Sequencing Platform"/>
            <person name="Earl A."/>
            <person name="Ward D."/>
            <person name="Feldgarden M."/>
            <person name="Gevers D."/>
            <person name="Finegold S.M."/>
            <person name="Summanen P.H."/>
            <person name="Molitoris D.R."/>
            <person name="Song M."/>
            <person name="Daigneault M."/>
            <person name="Allen-Vercoe E."/>
            <person name="Young S.K."/>
            <person name="Zeng Q."/>
            <person name="Gargeya S."/>
            <person name="Fitzgerald M."/>
            <person name="Haas B."/>
            <person name="Abouelleil A."/>
            <person name="Alvarado L."/>
            <person name="Arachchi H.M."/>
            <person name="Berlin A."/>
            <person name="Brown A."/>
            <person name="Chapman S.B."/>
            <person name="Chen Z."/>
            <person name="Dunbar C."/>
            <person name="Freedman E."/>
            <person name="Gearin G."/>
            <person name="Gellesch M."/>
            <person name="Goldberg J."/>
            <person name="Griggs A."/>
            <person name="Gujja S."/>
            <person name="Heiman D."/>
            <person name="Howarth C."/>
            <person name="Larson L."/>
            <person name="Lui A."/>
            <person name="MacDonald P.J.P."/>
            <person name="Montmayeur A."/>
            <person name="Murphy C."/>
            <person name="Neiman D."/>
            <person name="Pearson M."/>
            <person name="Priest M."/>
            <person name="Roberts A."/>
            <person name="Saif S."/>
            <person name="Shea T."/>
            <person name="Shenoy N."/>
            <person name="Sisk P."/>
            <person name="Stolte C."/>
            <person name="Sykes S."/>
            <person name="Wortman J."/>
            <person name="Nusbaum C."/>
            <person name="Birren B."/>
        </authorList>
    </citation>
    <scope>NUCLEOTIDE SEQUENCE [LARGE SCALE GENOMIC DNA]</scope>
    <source>
        <strain evidence="11 12">WAL-18680</strain>
    </source>
</reference>
<proteinExistence type="inferred from homology"/>
<dbReference type="EMBL" id="ADLN01000040">
    <property type="protein sequence ID" value="EHI59988.1"/>
    <property type="molecule type" value="Genomic_DNA"/>
</dbReference>
<dbReference type="PIRSF" id="PIRSF010130">
    <property type="entry name" value="PduL"/>
    <property type="match status" value="1"/>
</dbReference>
<evidence type="ECO:0000256" key="2">
    <source>
        <dbReference type="ARBA" id="ARBA00007342"/>
    </source>
</evidence>
<comment type="function">
    <text evidence="10">Involved in 1,2-propanediol (1,2-PD) degradation by catalyzing the conversion of propanoyl-CoA to propanoyl-phosphate.</text>
</comment>
<dbReference type="PANTHER" id="PTHR39453">
    <property type="entry name" value="PHOSPHATE PROPANOYLTRANSFERASE"/>
    <property type="match status" value="1"/>
</dbReference>
<keyword evidence="12" id="KW-1185">Reference proteome</keyword>
<dbReference type="EC" id="2.3.1.222" evidence="3 10"/>
<evidence type="ECO:0000256" key="4">
    <source>
        <dbReference type="ARBA" id="ARBA00020837"/>
    </source>
</evidence>
<accession>G5IEX8</accession>
<keyword evidence="7" id="KW-0862">Zinc</keyword>
<comment type="similarity">
    <text evidence="2 10">Belongs to the PduL family.</text>
</comment>
<dbReference type="GO" id="GO:0016747">
    <property type="term" value="F:acyltransferase activity, transferring groups other than amino-acyl groups"/>
    <property type="evidence" value="ECO:0007669"/>
    <property type="project" value="InterPro"/>
</dbReference>
<organism evidence="11 12">
    <name type="scientific">Hungatella hathewayi WAL-18680</name>
    <dbReference type="NCBI Taxonomy" id="742737"/>
    <lineage>
        <taxon>Bacteria</taxon>
        <taxon>Bacillati</taxon>
        <taxon>Bacillota</taxon>
        <taxon>Clostridia</taxon>
        <taxon>Lachnospirales</taxon>
        <taxon>Lachnospiraceae</taxon>
        <taxon>Hungatella</taxon>
    </lineage>
</organism>
<dbReference type="NCBIfam" id="NF011652">
    <property type="entry name" value="PRK15070.1"/>
    <property type="match status" value="1"/>
</dbReference>
<comment type="cofactor">
    <cofactor evidence="1">
        <name>Zn(2+)</name>
        <dbReference type="ChEBI" id="CHEBI:29105"/>
    </cofactor>
</comment>
<comment type="caution">
    <text evidence="11">The sequence shown here is derived from an EMBL/GenBank/DDBJ whole genome shotgun (WGS) entry which is preliminary data.</text>
</comment>
<keyword evidence="5 10" id="KW-0808">Transferase</keyword>
<dbReference type="UniPathway" id="UPA00621"/>
<sequence>MIYHDVTTEQLTRIIVDAVKQELNREPLVPTGISVRHIHLERKHINQLFGYGHQLQVKKMLSQPGQYACEETLDVIGPKGILKGVRVLGPERNQSQVEVALTDARALGVTPPVRASGDLTGTPGILLRGPEGEVALEQGVIVADRHIHMSPEDAARFHVKDKELVQVEIGGEKPGIMGHVRIRVSSDYALDFHIDTDDGNAFLLKQGQPVKVLTAQEKE</sequence>
<dbReference type="RefSeq" id="WP_006780035.1">
    <property type="nucleotide sequence ID" value="NZ_CP040506.1"/>
</dbReference>
<evidence type="ECO:0000256" key="7">
    <source>
        <dbReference type="ARBA" id="ARBA00022833"/>
    </source>
</evidence>
<dbReference type="OrthoDB" id="9784365at2"/>
<keyword evidence="6" id="KW-0479">Metal-binding</keyword>
<protein>
    <recommendedName>
        <fullName evidence="4 10">Phosphate propanoyltransferase</fullName>
        <ecNumber evidence="3 10">2.3.1.222</ecNumber>
    </recommendedName>
</protein>
<dbReference type="AlphaFoldDB" id="G5IEX8"/>
<comment type="pathway">
    <text evidence="10">Polyol metabolism; 1,2-propanediol degradation.</text>
</comment>
<gene>
    <name evidence="11" type="ORF">HMPREF9473_02055</name>
</gene>